<dbReference type="AlphaFoldDB" id="A0A381W6Y5"/>
<dbReference type="InterPro" id="IPR058248">
    <property type="entry name" value="Lxx211020-like"/>
</dbReference>
<dbReference type="PANTHER" id="PTHR36302:SF1">
    <property type="entry name" value="COPPER CHAPERONE PCU(A)C"/>
    <property type="match status" value="1"/>
</dbReference>
<organism evidence="2">
    <name type="scientific">marine metagenome</name>
    <dbReference type="NCBI Taxonomy" id="408172"/>
    <lineage>
        <taxon>unclassified sequences</taxon>
        <taxon>metagenomes</taxon>
        <taxon>ecological metagenomes</taxon>
    </lineage>
</organism>
<proteinExistence type="predicted"/>
<gene>
    <name evidence="2" type="ORF">METZ01_LOCUS101170</name>
</gene>
<dbReference type="InterPro" id="IPR036182">
    <property type="entry name" value="PCuAC_sf"/>
</dbReference>
<feature type="region of interest" description="Disordered" evidence="1">
    <location>
        <begin position="159"/>
        <end position="181"/>
    </location>
</feature>
<dbReference type="PANTHER" id="PTHR36302">
    <property type="entry name" value="BLR7088 PROTEIN"/>
    <property type="match status" value="1"/>
</dbReference>
<evidence type="ECO:0008006" key="3">
    <source>
        <dbReference type="Google" id="ProtNLM"/>
    </source>
</evidence>
<evidence type="ECO:0000313" key="2">
    <source>
        <dbReference type="EMBL" id="SVA48316.1"/>
    </source>
</evidence>
<sequence length="181" mass="19892">MYSLNSLRLMLTVLSISVILSGCIKNIHQAELHHGQTSNMIHIHNQWVRAVPPVSHISAAYMSIINHGSMEDQLLAVQTSAAEVVEIHNVKKENDMMSMSPVKFVDVSAGGSQELKPGGYHVMLIKLVKPLKVGDEVELTLHFKNAGMVKVTAPVMGSMPKGEMKHETKEHESLDHSGSHD</sequence>
<evidence type="ECO:0000256" key="1">
    <source>
        <dbReference type="SAM" id="MobiDB-lite"/>
    </source>
</evidence>
<feature type="compositionally biased region" description="Basic and acidic residues" evidence="1">
    <location>
        <begin position="162"/>
        <end position="181"/>
    </location>
</feature>
<dbReference type="Pfam" id="PF04314">
    <property type="entry name" value="PCuAC"/>
    <property type="match status" value="1"/>
</dbReference>
<dbReference type="EMBL" id="UINC01010902">
    <property type="protein sequence ID" value="SVA48316.1"/>
    <property type="molecule type" value="Genomic_DNA"/>
</dbReference>
<protein>
    <recommendedName>
        <fullName evidence="3">Copper chaperone PCu(A)C</fullName>
    </recommendedName>
</protein>
<dbReference type="InterPro" id="IPR007410">
    <property type="entry name" value="LpqE-like"/>
</dbReference>
<dbReference type="Gene3D" id="2.60.40.1890">
    <property type="entry name" value="PCu(A)C copper chaperone"/>
    <property type="match status" value="1"/>
</dbReference>
<reference evidence="2" key="1">
    <citation type="submission" date="2018-05" db="EMBL/GenBank/DDBJ databases">
        <authorList>
            <person name="Lanie J.A."/>
            <person name="Ng W.-L."/>
            <person name="Kazmierczak K.M."/>
            <person name="Andrzejewski T.M."/>
            <person name="Davidsen T.M."/>
            <person name="Wayne K.J."/>
            <person name="Tettelin H."/>
            <person name="Glass J.I."/>
            <person name="Rusch D."/>
            <person name="Podicherti R."/>
            <person name="Tsui H.-C.T."/>
            <person name="Winkler M.E."/>
        </authorList>
    </citation>
    <scope>NUCLEOTIDE SEQUENCE</scope>
</reference>
<name>A0A381W6Y5_9ZZZZ</name>
<dbReference type="SUPFAM" id="SSF110087">
    <property type="entry name" value="DR1885-like metal-binding protein"/>
    <property type="match status" value="1"/>
</dbReference>
<accession>A0A381W6Y5</accession>